<reference evidence="2 3" key="1">
    <citation type="journal article" date="2016" name="Nat. Commun.">
        <title>Thousands of microbial genomes shed light on interconnected biogeochemical processes in an aquifer system.</title>
        <authorList>
            <person name="Anantharaman K."/>
            <person name="Brown C.T."/>
            <person name="Hug L.A."/>
            <person name="Sharon I."/>
            <person name="Castelle C.J."/>
            <person name="Probst A.J."/>
            <person name="Thomas B.C."/>
            <person name="Singh A."/>
            <person name="Wilkins M.J."/>
            <person name="Karaoz U."/>
            <person name="Brodie E.L."/>
            <person name="Williams K.H."/>
            <person name="Hubbard S.S."/>
            <person name="Banfield J.F."/>
        </authorList>
    </citation>
    <scope>NUCLEOTIDE SEQUENCE [LARGE SCALE GENOMIC DNA]</scope>
</reference>
<evidence type="ECO:0000259" key="1">
    <source>
        <dbReference type="PROSITE" id="PS50994"/>
    </source>
</evidence>
<dbReference type="GO" id="GO:0003676">
    <property type="term" value="F:nucleic acid binding"/>
    <property type="evidence" value="ECO:0007669"/>
    <property type="project" value="InterPro"/>
</dbReference>
<dbReference type="EMBL" id="MHKD01000027">
    <property type="protein sequence ID" value="OGY82661.1"/>
    <property type="molecule type" value="Genomic_DNA"/>
</dbReference>
<dbReference type="GO" id="GO:0015074">
    <property type="term" value="P:DNA integration"/>
    <property type="evidence" value="ECO:0007669"/>
    <property type="project" value="InterPro"/>
</dbReference>
<dbReference type="AlphaFoldDB" id="A0A1G2B0D8"/>
<name>A0A1G2B0D8_9BACT</name>
<dbReference type="PROSITE" id="PS50994">
    <property type="entry name" value="INTEGRASE"/>
    <property type="match status" value="1"/>
</dbReference>
<feature type="non-terminal residue" evidence="2">
    <location>
        <position position="374"/>
    </location>
</feature>
<evidence type="ECO:0000313" key="3">
    <source>
        <dbReference type="Proteomes" id="UP000176952"/>
    </source>
</evidence>
<dbReference type="SUPFAM" id="SSF53098">
    <property type="entry name" value="Ribonuclease H-like"/>
    <property type="match status" value="1"/>
</dbReference>
<proteinExistence type="predicted"/>
<evidence type="ECO:0000313" key="2">
    <source>
        <dbReference type="EMBL" id="OGY82661.1"/>
    </source>
</evidence>
<dbReference type="InterPro" id="IPR036397">
    <property type="entry name" value="RNaseH_sf"/>
</dbReference>
<dbReference type="InterPro" id="IPR001584">
    <property type="entry name" value="Integrase_cat-core"/>
</dbReference>
<gene>
    <name evidence="2" type="ORF">A3F54_00325</name>
</gene>
<sequence>MNTLRKRYLQASKKDKGQMLDEYCRNTGQERKYVIKKFRQKVGVKKKGGGERRKPRKETYDGPVKAALVCIWKIFDFPCGQRLAPILCEETDRLRTLKELICSDETARKLREMVPSTIDAKLKHEKEVERGKRKYVSKRNSLLCTKVPTKTAAELDRENPGVVQIDFVENCGVSVRGEYVNSLSVTDICSGWWEGEAVMGKGQERALEAINETRIRSPFAWKEMHPDNGGNIMNYHVYAYSQKNKIALSRSRPYKKNDNCFVEQKNSTHVRQVVGYRRYDSKEEQNIINDLYRHELRLYKNFFQPVMKLTKKYRVAGKIKKKYDTPKTPYRRLMESERITKKQKKELKQTYESLNPGNLKRSIDMKLHNLAHAY</sequence>
<dbReference type="Proteomes" id="UP000176952">
    <property type="component" value="Unassembled WGS sequence"/>
</dbReference>
<protein>
    <recommendedName>
        <fullName evidence="1">Integrase catalytic domain-containing protein</fullName>
    </recommendedName>
</protein>
<dbReference type="Gene3D" id="3.30.420.10">
    <property type="entry name" value="Ribonuclease H-like superfamily/Ribonuclease H"/>
    <property type="match status" value="1"/>
</dbReference>
<feature type="domain" description="Integrase catalytic" evidence="1">
    <location>
        <begin position="156"/>
        <end position="337"/>
    </location>
</feature>
<accession>A0A1G2B0D8</accession>
<comment type="caution">
    <text evidence="2">The sequence shown here is derived from an EMBL/GenBank/DDBJ whole genome shotgun (WGS) entry which is preliminary data.</text>
</comment>
<organism evidence="2 3">
    <name type="scientific">Candidatus Kerfeldbacteria bacterium RIFCSPHIGHO2_12_FULL_48_17</name>
    <dbReference type="NCBI Taxonomy" id="1798542"/>
    <lineage>
        <taxon>Bacteria</taxon>
        <taxon>Candidatus Kerfeldiibacteriota</taxon>
    </lineage>
</organism>
<dbReference type="InterPro" id="IPR012337">
    <property type="entry name" value="RNaseH-like_sf"/>
</dbReference>